<keyword evidence="1" id="KW-0175">Coiled coil</keyword>
<keyword evidence="5" id="KW-1185">Reference proteome</keyword>
<evidence type="ECO:0000259" key="3">
    <source>
        <dbReference type="Pfam" id="PF12969"/>
    </source>
</evidence>
<reference evidence="4 5" key="1">
    <citation type="submission" date="2015-04" db="EMBL/GenBank/DDBJ databases">
        <title>Complete genome of flavobacterium.</title>
        <authorList>
            <person name="Kwon Y.M."/>
            <person name="Kim S.-J."/>
        </authorList>
    </citation>
    <scope>NUCLEOTIDE SEQUENCE [LARGE SCALE GENOMIC DNA]</scope>
    <source>
        <strain evidence="4 5">DK169</strain>
    </source>
</reference>
<keyword evidence="2" id="KW-0732">Signal</keyword>
<protein>
    <recommendedName>
        <fullName evidence="3">DUF3857 domain-containing protein</fullName>
    </recommendedName>
</protein>
<dbReference type="Proteomes" id="UP000050827">
    <property type="component" value="Unassembled WGS sequence"/>
</dbReference>
<dbReference type="PATRIC" id="fig|1547436.3.peg.1677"/>
<feature type="coiled-coil region" evidence="1">
    <location>
        <begin position="504"/>
        <end position="531"/>
    </location>
</feature>
<accession>A0A0Q1DLL2</accession>
<dbReference type="OrthoDB" id="98874at2"/>
<feature type="chain" id="PRO_5006189649" description="DUF3857 domain-containing protein" evidence="2">
    <location>
        <begin position="24"/>
        <end position="673"/>
    </location>
</feature>
<dbReference type="Pfam" id="PF12969">
    <property type="entry name" value="DUF3857"/>
    <property type="match status" value="1"/>
</dbReference>
<feature type="signal peptide" evidence="2">
    <location>
        <begin position="1"/>
        <end position="23"/>
    </location>
</feature>
<dbReference type="RefSeq" id="WP_055394073.1">
    <property type="nucleotide sequence ID" value="NZ_LCTZ01000002.1"/>
</dbReference>
<evidence type="ECO:0000313" key="4">
    <source>
        <dbReference type="EMBL" id="KQC29858.1"/>
    </source>
</evidence>
<evidence type="ECO:0000256" key="2">
    <source>
        <dbReference type="SAM" id="SignalP"/>
    </source>
</evidence>
<dbReference type="Gene3D" id="2.60.120.1130">
    <property type="match status" value="1"/>
</dbReference>
<feature type="domain" description="DUF3857" evidence="3">
    <location>
        <begin position="71"/>
        <end position="196"/>
    </location>
</feature>
<organism evidence="4 5">
    <name type="scientific">Flagellimonas eckloniae</name>
    <dbReference type="NCBI Taxonomy" id="346185"/>
    <lineage>
        <taxon>Bacteria</taxon>
        <taxon>Pseudomonadati</taxon>
        <taxon>Bacteroidota</taxon>
        <taxon>Flavobacteriia</taxon>
        <taxon>Flavobacteriales</taxon>
        <taxon>Flavobacteriaceae</taxon>
        <taxon>Flagellimonas</taxon>
    </lineage>
</organism>
<dbReference type="AlphaFoldDB" id="A0A0Q1DLL2"/>
<sequence>MNFSPKRALVVVLFLCCTNLTFGQNFKFGKVSLEELKEEKNQDDSSAVASVLYRKYHLKFKYLDDIGFVVETRVHERVKLYSKDGFDYATVSQKLYNSESKHESLTGIKAFTYNLVNGKIEKHKLQKSGIFSTELSKFYDEEKFTLPNVKEGSVIEYEYLVQSPFYYSIDEIPLQYDIPIKHQEVSIETPEYFVFKPSQKGYLTLNPRYGSKPGKISFTSKTRSDNNGALNTNYSTQSIDYKISTTEYVMENVPALREEPYVNHMDNYRSAVNYELSYVQFPQSTREDYTTTWAKVVKTIYESDRFGKQLKRSRYYQDDLATILDTHITDMEKMVTIFQYVKERMNWNDYLGYYSDKGVEKAFKEKSGNIADINLMLTSMLSHAGLKANPVLVSTRDNGVPMFPTMEGFNYVIASVELDDTIILLDATNKYAEPNILPSRALNWFGKLVKKDHSFTTVSLSPQKTSDIDVVMNITLDENGTINGKCRNTHSSYHAYSFRNHFATQEEEQYLENLENKNNGMEISNYTLKNKMEMGKPVIESFDFTMDGQADVIGDNIYFQPLFHKATTENPFKLEERNYPIDFVYPIQERFKINILIPEGYQLTSKPNNTNLVMDEKMGSFSYAVAANGKYLQVAVRFSINQAIIGADHYLQLKEFFKMAIEKQTEKIVLSRI</sequence>
<gene>
    <name evidence="4" type="ORF">AAY42_08150</name>
</gene>
<dbReference type="STRING" id="346185.AAY42_08150"/>
<dbReference type="Gene3D" id="2.60.40.3140">
    <property type="match status" value="1"/>
</dbReference>
<dbReference type="EMBL" id="LCTZ01000002">
    <property type="protein sequence ID" value="KQC29858.1"/>
    <property type="molecule type" value="Genomic_DNA"/>
</dbReference>
<evidence type="ECO:0000256" key="1">
    <source>
        <dbReference type="SAM" id="Coils"/>
    </source>
</evidence>
<dbReference type="InterPro" id="IPR024618">
    <property type="entry name" value="DUF3857"/>
</dbReference>
<name>A0A0Q1DLL2_9FLAO</name>
<dbReference type="Gene3D" id="3.10.620.30">
    <property type="match status" value="1"/>
</dbReference>
<evidence type="ECO:0000313" key="5">
    <source>
        <dbReference type="Proteomes" id="UP000050827"/>
    </source>
</evidence>
<proteinExistence type="predicted"/>
<comment type="caution">
    <text evidence="4">The sequence shown here is derived from an EMBL/GenBank/DDBJ whole genome shotgun (WGS) entry which is preliminary data.</text>
</comment>